<sequence length="490" mass="53533">MIPALLVYLFKANLALAIFCGIHYAVLHRLTFVKGNRWFLLGGALSALLLPLIPVNDLLMKHEELQQVVILYLPSLPAPKPARPFAWDIVTTVFWIGVTVMAIRFILQLLSLGRLHRSAQPAQIDGYRVHTLRQSVSPFSFFRNIYLNPALHAPHALPGILRHEAVHVRQWHTLDIMLGAVVQVFAWFNPAAWLLQHAIRENLEFITDRTILREGMNAQQYQYSLLEVNGIPTATAIANNFNFSSLKNRIKMMNKQRSPQYQVLRYTIPVVAAMALVLVLNASKAALMPVKDKIISLTAPLRSTPADTATPKIIEDGQSKDKQEPTGTKVSGDKNTKNGQTFTMKGDVLVAEDRVMPGNGGSAATITGDNITMSERGATTLQSGDTGAPRIMIVGYGTPRGEEIRDTVLGRKGAIRIGTGKPGEEPLYIVDGKPADTKALSGLSPDNIQSIDVLKDAGATAIYGPRAKYGVILITTKKGSQAPASTGNKQ</sequence>
<keyword evidence="1 3" id="KW-0812">Transmembrane</keyword>
<gene>
    <name evidence="6" type="ORF">DCC81_12385</name>
</gene>
<dbReference type="SUPFAM" id="SSF56935">
    <property type="entry name" value="Porins"/>
    <property type="match status" value="1"/>
</dbReference>
<proteinExistence type="inferred from homology"/>
<dbReference type="InterPro" id="IPR023997">
    <property type="entry name" value="TonB-dep_OMP_SusC/RagA_CS"/>
</dbReference>
<dbReference type="PROSITE" id="PS52016">
    <property type="entry name" value="TONB_DEPENDENT_REC_3"/>
    <property type="match status" value="1"/>
</dbReference>
<dbReference type="Proteomes" id="UP000244450">
    <property type="component" value="Unassembled WGS sequence"/>
</dbReference>
<keyword evidence="1 3" id="KW-0472">Membrane</keyword>
<evidence type="ECO:0000256" key="3">
    <source>
        <dbReference type="SAM" id="Phobius"/>
    </source>
</evidence>
<feature type="transmembrane region" description="Helical" evidence="3">
    <location>
        <begin position="263"/>
        <end position="283"/>
    </location>
</feature>
<feature type="transmembrane region" description="Helical" evidence="3">
    <location>
        <begin position="6"/>
        <end position="26"/>
    </location>
</feature>
<dbReference type="InterPro" id="IPR039426">
    <property type="entry name" value="TonB-dep_rcpt-like"/>
</dbReference>
<accession>A0A2T7BFP2</accession>
<evidence type="ECO:0000259" key="4">
    <source>
        <dbReference type="Pfam" id="PF05569"/>
    </source>
</evidence>
<dbReference type="InterPro" id="IPR052173">
    <property type="entry name" value="Beta-lactam_resp_regulator"/>
</dbReference>
<organism evidence="6 7">
    <name type="scientific">Chitinophaga parva</name>
    <dbReference type="NCBI Taxonomy" id="2169414"/>
    <lineage>
        <taxon>Bacteria</taxon>
        <taxon>Pseudomonadati</taxon>
        <taxon>Bacteroidota</taxon>
        <taxon>Chitinophagia</taxon>
        <taxon>Chitinophagales</taxon>
        <taxon>Chitinophagaceae</taxon>
        <taxon>Chitinophaga</taxon>
    </lineage>
</organism>
<protein>
    <recommendedName>
        <fullName evidence="8">Peptidase M56 domain-containing protein</fullName>
    </recommendedName>
</protein>
<dbReference type="RefSeq" id="WP_108686937.1">
    <property type="nucleotide sequence ID" value="NZ_QCYK01000002.1"/>
</dbReference>
<name>A0A2T7BFP2_9BACT</name>
<evidence type="ECO:0000313" key="6">
    <source>
        <dbReference type="EMBL" id="PUZ25100.1"/>
    </source>
</evidence>
<dbReference type="NCBIfam" id="TIGR04057">
    <property type="entry name" value="SusC_RagA_signa"/>
    <property type="match status" value="1"/>
</dbReference>
<evidence type="ECO:0000313" key="7">
    <source>
        <dbReference type="Proteomes" id="UP000244450"/>
    </source>
</evidence>
<keyword evidence="1" id="KW-0998">Cell outer membrane</keyword>
<feature type="domain" description="TonB-dependent receptor plug" evidence="5">
    <location>
        <begin position="377"/>
        <end position="471"/>
    </location>
</feature>
<comment type="subcellular location">
    <subcellularLocation>
        <location evidence="1">Cell outer membrane</location>
        <topology evidence="1">Multi-pass membrane protein</topology>
    </subcellularLocation>
</comment>
<comment type="similarity">
    <text evidence="1">Belongs to the TonB-dependent receptor family.</text>
</comment>
<dbReference type="InterPro" id="IPR008756">
    <property type="entry name" value="Peptidase_M56"/>
</dbReference>
<keyword evidence="7" id="KW-1185">Reference proteome</keyword>
<evidence type="ECO:0000256" key="1">
    <source>
        <dbReference type="PROSITE-ProRule" id="PRU01360"/>
    </source>
</evidence>
<dbReference type="InterPro" id="IPR037066">
    <property type="entry name" value="Plug_dom_sf"/>
</dbReference>
<dbReference type="PANTHER" id="PTHR34978">
    <property type="entry name" value="POSSIBLE SENSOR-TRANSDUCER PROTEIN BLAR"/>
    <property type="match status" value="1"/>
</dbReference>
<dbReference type="Pfam" id="PF05569">
    <property type="entry name" value="Peptidase_M56"/>
    <property type="match status" value="1"/>
</dbReference>
<dbReference type="OrthoDB" id="649093at2"/>
<keyword evidence="1" id="KW-0813">Transport</keyword>
<evidence type="ECO:0008006" key="8">
    <source>
        <dbReference type="Google" id="ProtNLM"/>
    </source>
</evidence>
<dbReference type="GO" id="GO:0009279">
    <property type="term" value="C:cell outer membrane"/>
    <property type="evidence" value="ECO:0007669"/>
    <property type="project" value="UniProtKB-SubCell"/>
</dbReference>
<dbReference type="Pfam" id="PF07715">
    <property type="entry name" value="Plug"/>
    <property type="match status" value="1"/>
</dbReference>
<keyword evidence="1" id="KW-1134">Transmembrane beta strand</keyword>
<feature type="compositionally biased region" description="Basic and acidic residues" evidence="2">
    <location>
        <begin position="313"/>
        <end position="324"/>
    </location>
</feature>
<reference evidence="6 7" key="1">
    <citation type="submission" date="2018-04" db="EMBL/GenBank/DDBJ databases">
        <title>Chitinophaga fuyangensis sp. nov., isolated from soil in a chemical factory.</title>
        <authorList>
            <person name="Chen K."/>
        </authorList>
    </citation>
    <scope>NUCLEOTIDE SEQUENCE [LARGE SCALE GENOMIC DNA]</scope>
    <source>
        <strain evidence="6 7">LY-1</strain>
    </source>
</reference>
<feature type="region of interest" description="Disordered" evidence="2">
    <location>
        <begin position="305"/>
        <end position="341"/>
    </location>
</feature>
<keyword evidence="3" id="KW-1133">Transmembrane helix</keyword>
<feature type="transmembrane region" description="Helical" evidence="3">
    <location>
        <begin position="85"/>
        <end position="107"/>
    </location>
</feature>
<feature type="domain" description="Peptidase M56" evidence="4">
    <location>
        <begin position="160"/>
        <end position="253"/>
    </location>
</feature>
<comment type="caution">
    <text evidence="6">The sequence shown here is derived from an EMBL/GenBank/DDBJ whole genome shotgun (WGS) entry which is preliminary data.</text>
</comment>
<evidence type="ECO:0000256" key="2">
    <source>
        <dbReference type="SAM" id="MobiDB-lite"/>
    </source>
</evidence>
<feature type="transmembrane region" description="Helical" evidence="3">
    <location>
        <begin position="38"/>
        <end position="55"/>
    </location>
</feature>
<dbReference type="EMBL" id="QCYK01000002">
    <property type="protein sequence ID" value="PUZ25100.1"/>
    <property type="molecule type" value="Genomic_DNA"/>
</dbReference>
<dbReference type="PANTHER" id="PTHR34978:SF3">
    <property type="entry name" value="SLR0241 PROTEIN"/>
    <property type="match status" value="1"/>
</dbReference>
<dbReference type="InterPro" id="IPR012910">
    <property type="entry name" value="Plug_dom"/>
</dbReference>
<evidence type="ECO:0000259" key="5">
    <source>
        <dbReference type="Pfam" id="PF07715"/>
    </source>
</evidence>
<dbReference type="AlphaFoldDB" id="A0A2T7BFP2"/>
<dbReference type="CDD" id="cd07341">
    <property type="entry name" value="M56_BlaR1_MecR1_like"/>
    <property type="match status" value="1"/>
</dbReference>
<dbReference type="Gene3D" id="2.170.130.10">
    <property type="entry name" value="TonB-dependent receptor, plug domain"/>
    <property type="match status" value="1"/>
</dbReference>